<evidence type="ECO:0008006" key="3">
    <source>
        <dbReference type="Google" id="ProtNLM"/>
    </source>
</evidence>
<dbReference type="KEGG" id="haei:MUN82_04405"/>
<organism evidence="1 2">
    <name type="scientific">Hymenobacter aerilatus</name>
    <dbReference type="NCBI Taxonomy" id="2932251"/>
    <lineage>
        <taxon>Bacteria</taxon>
        <taxon>Pseudomonadati</taxon>
        <taxon>Bacteroidota</taxon>
        <taxon>Cytophagia</taxon>
        <taxon>Cytophagales</taxon>
        <taxon>Hymenobacteraceae</taxon>
        <taxon>Hymenobacter</taxon>
    </lineage>
</organism>
<accession>A0A8T9T2Y7</accession>
<keyword evidence="2" id="KW-1185">Reference proteome</keyword>
<gene>
    <name evidence="1" type="ORF">MUN82_04405</name>
</gene>
<dbReference type="AlphaFoldDB" id="A0A8T9T2Y7"/>
<dbReference type="Proteomes" id="UP000829925">
    <property type="component" value="Chromosome"/>
</dbReference>
<sequence length="631" mass="73036">MRFCVAFFSLSLPWRLALVVGCWLLWALPARAQQPVRVLPPDTTEIAQPDSLRRGFDEERLLNGLKAYTKRKTIVGKATALLFRFTPPREDRAGLDAQLVDRQFARHNFKIVRHINITPLDAFGYNINDVNRQPRNFLEKAGNSLHIKTSRSRVRQVLLFRPGQELDPLDLAESERLLRQTSEILDARVFVNEATTTADSVDIEVITKDVFSISGGFQLRDVDAAIVDLRDINFLGMGHQFRNSYQYGRNLPQSWSYRGSYLVPFRNFLYGQVRVRDEYRNKEQSLSLNRSFYSVNTRYAYALNIDHYNIDATRYPDTLYRPLRFYRQDVWVGRSLHLPSYDLGYENPGRLVVAARAINTRIILSPYPEYRTNTLLYGTLGYTVRRYYKDKYLFGFGRTEDIPTGSIFSFTTGYELNAKQNRHYYGIRAAYAGYSPLRGYLYFNAEFSSYLLRPQNSWQQGQLNTEVLYFTPLYRTGNFQWRHFFWNRSTLGFNRLADEAPLVIDGSRGLRGFNSNQTLRGQSRFILNYEANVFTPLSFLGFRVAAVAFADAAWLSGGGQAVPFSSRPYTGFGLGLRFRNEYTVLRTFQFFLGYYPRGQVSGDGFRIFQSSRSYYGFNDFSIGQPSITTYQ</sequence>
<evidence type="ECO:0000313" key="2">
    <source>
        <dbReference type="Proteomes" id="UP000829925"/>
    </source>
</evidence>
<evidence type="ECO:0000313" key="1">
    <source>
        <dbReference type="EMBL" id="UOR06339.1"/>
    </source>
</evidence>
<protein>
    <recommendedName>
        <fullName evidence="3">Bacterial surface antigen (D15) domain-containing protein</fullName>
    </recommendedName>
</protein>
<dbReference type="RefSeq" id="WP_245095299.1">
    <property type="nucleotide sequence ID" value="NZ_CP095053.1"/>
</dbReference>
<name>A0A8T9T2Y7_9BACT</name>
<reference evidence="1 2" key="1">
    <citation type="submission" date="2022-04" db="EMBL/GenBank/DDBJ databases">
        <title>Hymenobacter sp. isolated from the air.</title>
        <authorList>
            <person name="Won M."/>
            <person name="Lee C.-M."/>
            <person name="Woen H.-Y."/>
            <person name="Kwon S.-W."/>
        </authorList>
    </citation>
    <scope>NUCLEOTIDE SEQUENCE [LARGE SCALE GENOMIC DNA]</scope>
    <source>
        <strain evidence="2">5413 J-13</strain>
    </source>
</reference>
<proteinExistence type="predicted"/>
<dbReference type="EMBL" id="CP095053">
    <property type="protein sequence ID" value="UOR06339.1"/>
    <property type="molecule type" value="Genomic_DNA"/>
</dbReference>